<keyword evidence="2 6" id="KW-0349">Heme</keyword>
<name>A0A7Y0DWN1_9PROT</name>
<evidence type="ECO:0000256" key="6">
    <source>
        <dbReference type="PROSITE-ProRule" id="PRU00433"/>
    </source>
</evidence>
<evidence type="ECO:0000256" key="7">
    <source>
        <dbReference type="SAM" id="SignalP"/>
    </source>
</evidence>
<dbReference type="PROSITE" id="PS51007">
    <property type="entry name" value="CYTC"/>
    <property type="match status" value="1"/>
</dbReference>
<dbReference type="SUPFAM" id="SSF46626">
    <property type="entry name" value="Cytochrome c"/>
    <property type="match status" value="1"/>
</dbReference>
<comment type="caution">
    <text evidence="9">The sequence shown here is derived from an EMBL/GenBank/DDBJ whole genome shotgun (WGS) entry which is preliminary data.</text>
</comment>
<accession>A0A7Y0DWN1</accession>
<evidence type="ECO:0000313" key="9">
    <source>
        <dbReference type="EMBL" id="NMM42977.1"/>
    </source>
</evidence>
<evidence type="ECO:0000256" key="4">
    <source>
        <dbReference type="ARBA" id="ARBA00022982"/>
    </source>
</evidence>
<feature type="signal peptide" evidence="7">
    <location>
        <begin position="1"/>
        <end position="28"/>
    </location>
</feature>
<evidence type="ECO:0000256" key="5">
    <source>
        <dbReference type="ARBA" id="ARBA00023004"/>
    </source>
</evidence>
<reference evidence="9 10" key="1">
    <citation type="submission" date="2020-04" db="EMBL/GenBank/DDBJ databases">
        <title>Rhodospirillaceae bacterium KN72 isolated from deep sea.</title>
        <authorList>
            <person name="Zhang D.-C."/>
        </authorList>
    </citation>
    <scope>NUCLEOTIDE SEQUENCE [LARGE SCALE GENOMIC DNA]</scope>
    <source>
        <strain evidence="9 10">KN72</strain>
    </source>
</reference>
<dbReference type="GO" id="GO:0020037">
    <property type="term" value="F:heme binding"/>
    <property type="evidence" value="ECO:0007669"/>
    <property type="project" value="InterPro"/>
</dbReference>
<gene>
    <name evidence="9" type="ORF">HH303_00705</name>
</gene>
<proteinExistence type="predicted"/>
<evidence type="ECO:0000256" key="1">
    <source>
        <dbReference type="ARBA" id="ARBA00022448"/>
    </source>
</evidence>
<dbReference type="AlphaFoldDB" id="A0A7Y0DWN1"/>
<dbReference type="PANTHER" id="PTHR33751">
    <property type="entry name" value="CBB3-TYPE CYTOCHROME C OXIDASE SUBUNIT FIXP"/>
    <property type="match status" value="1"/>
</dbReference>
<feature type="chain" id="PRO_5031016557" evidence="7">
    <location>
        <begin position="29"/>
        <end position="129"/>
    </location>
</feature>
<keyword evidence="4" id="KW-0249">Electron transport</keyword>
<dbReference type="InterPro" id="IPR050597">
    <property type="entry name" value="Cytochrome_c_Oxidase_Subunit"/>
</dbReference>
<organism evidence="9 10">
    <name type="scientific">Pacificispira spongiicola</name>
    <dbReference type="NCBI Taxonomy" id="2729598"/>
    <lineage>
        <taxon>Bacteria</taxon>
        <taxon>Pseudomonadati</taxon>
        <taxon>Pseudomonadota</taxon>
        <taxon>Alphaproteobacteria</taxon>
        <taxon>Rhodospirillales</taxon>
        <taxon>Rhodospirillaceae</taxon>
        <taxon>Pacificispira</taxon>
    </lineage>
</organism>
<dbReference type="InterPro" id="IPR036909">
    <property type="entry name" value="Cyt_c-like_dom_sf"/>
</dbReference>
<evidence type="ECO:0000256" key="2">
    <source>
        <dbReference type="ARBA" id="ARBA00022617"/>
    </source>
</evidence>
<keyword evidence="7" id="KW-0732">Signal</keyword>
<dbReference type="PANTHER" id="PTHR33751:SF9">
    <property type="entry name" value="CYTOCHROME C4"/>
    <property type="match status" value="1"/>
</dbReference>
<dbReference type="EMBL" id="JABBNT010000001">
    <property type="protein sequence ID" value="NMM42977.1"/>
    <property type="molecule type" value="Genomic_DNA"/>
</dbReference>
<feature type="domain" description="Cytochrome c" evidence="8">
    <location>
        <begin position="33"/>
        <end position="115"/>
    </location>
</feature>
<dbReference type="RefSeq" id="WP_169623289.1">
    <property type="nucleotide sequence ID" value="NZ_JABBNT010000001.1"/>
</dbReference>
<dbReference type="Proteomes" id="UP000539372">
    <property type="component" value="Unassembled WGS sequence"/>
</dbReference>
<evidence type="ECO:0000313" key="10">
    <source>
        <dbReference type="Proteomes" id="UP000539372"/>
    </source>
</evidence>
<dbReference type="Gene3D" id="1.10.760.10">
    <property type="entry name" value="Cytochrome c-like domain"/>
    <property type="match status" value="1"/>
</dbReference>
<evidence type="ECO:0000259" key="8">
    <source>
        <dbReference type="PROSITE" id="PS51007"/>
    </source>
</evidence>
<keyword evidence="10" id="KW-1185">Reference proteome</keyword>
<keyword evidence="3 6" id="KW-0479">Metal-binding</keyword>
<keyword evidence="1" id="KW-0813">Transport</keyword>
<dbReference type="GO" id="GO:0046872">
    <property type="term" value="F:metal ion binding"/>
    <property type="evidence" value="ECO:0007669"/>
    <property type="project" value="UniProtKB-KW"/>
</dbReference>
<keyword evidence="5 6" id="KW-0408">Iron</keyword>
<dbReference type="GO" id="GO:0009055">
    <property type="term" value="F:electron transfer activity"/>
    <property type="evidence" value="ECO:0007669"/>
    <property type="project" value="InterPro"/>
</dbReference>
<sequence>MMIRTIKTIFPALAVGFAVSLFATQGMAQDVTGDPARGQALMLEMKCTKCHGDSGIGHSDTPGVPRLDGQFEPYLVNQLFNFRDGRRPHKFMELYAGRLDGQTVRDIAAFYACQGDTQVEDKERCAPVR</sequence>
<dbReference type="InterPro" id="IPR009056">
    <property type="entry name" value="Cyt_c-like_dom"/>
</dbReference>
<dbReference type="Pfam" id="PF00034">
    <property type="entry name" value="Cytochrom_C"/>
    <property type="match status" value="1"/>
</dbReference>
<evidence type="ECO:0000256" key="3">
    <source>
        <dbReference type="ARBA" id="ARBA00022723"/>
    </source>
</evidence>
<protein>
    <submittedName>
        <fullName evidence="9">Cytochrome c</fullName>
    </submittedName>
</protein>